<evidence type="ECO:0000256" key="2">
    <source>
        <dbReference type="ARBA" id="ARBA00022763"/>
    </source>
</evidence>
<feature type="compositionally biased region" description="Polar residues" evidence="4">
    <location>
        <begin position="644"/>
        <end position="666"/>
    </location>
</feature>
<dbReference type="PROSITE" id="PS50172">
    <property type="entry name" value="BRCT"/>
    <property type="match status" value="1"/>
</dbReference>
<feature type="compositionally biased region" description="Polar residues" evidence="4">
    <location>
        <begin position="550"/>
        <end position="564"/>
    </location>
</feature>
<feature type="region of interest" description="Disordered" evidence="4">
    <location>
        <begin position="255"/>
        <end position="284"/>
    </location>
</feature>
<feature type="compositionally biased region" description="Polar residues" evidence="4">
    <location>
        <begin position="78"/>
        <end position="91"/>
    </location>
</feature>
<feature type="compositionally biased region" description="Basic and acidic residues" evidence="4">
    <location>
        <begin position="500"/>
        <end position="515"/>
    </location>
</feature>
<gene>
    <name evidence="6" type="ORF">AAFC00_006320</name>
</gene>
<dbReference type="InterPro" id="IPR001357">
    <property type="entry name" value="BRCT_dom"/>
</dbReference>
<dbReference type="CDD" id="cd17745">
    <property type="entry name" value="BRCT_p53bp1_rpt1"/>
    <property type="match status" value="1"/>
</dbReference>
<feature type="compositionally biased region" description="Basic and acidic residues" evidence="4">
    <location>
        <begin position="350"/>
        <end position="361"/>
    </location>
</feature>
<evidence type="ECO:0000256" key="4">
    <source>
        <dbReference type="SAM" id="MobiDB-lite"/>
    </source>
</evidence>
<feature type="compositionally biased region" description="Basic and acidic residues" evidence="4">
    <location>
        <begin position="864"/>
        <end position="882"/>
    </location>
</feature>
<keyword evidence="3" id="KW-0539">Nucleus</keyword>
<feature type="region of interest" description="Disordered" evidence="4">
    <location>
        <begin position="24"/>
        <end position="105"/>
    </location>
</feature>
<feature type="compositionally biased region" description="Pro residues" evidence="4">
    <location>
        <begin position="757"/>
        <end position="766"/>
    </location>
</feature>
<dbReference type="Gene3D" id="2.30.30.140">
    <property type="match status" value="1"/>
</dbReference>
<feature type="compositionally biased region" description="Polar residues" evidence="4">
    <location>
        <begin position="191"/>
        <end position="203"/>
    </location>
</feature>
<dbReference type="GeneID" id="95980019"/>
<feature type="region of interest" description="Disordered" evidence="4">
    <location>
        <begin position="725"/>
        <end position="766"/>
    </location>
</feature>
<protein>
    <recommendedName>
        <fullName evidence="5">BRCT domain-containing protein</fullName>
    </recommendedName>
</protein>
<feature type="compositionally biased region" description="Polar residues" evidence="4">
    <location>
        <begin position="24"/>
        <end position="33"/>
    </location>
</feature>
<feature type="compositionally biased region" description="Low complexity" evidence="4">
    <location>
        <begin position="475"/>
        <end position="491"/>
    </location>
</feature>
<dbReference type="PANTHER" id="PTHR15321:SF3">
    <property type="entry name" value="TP53-BINDING PROTEIN 1"/>
    <property type="match status" value="1"/>
</dbReference>
<dbReference type="Pfam" id="PF18115">
    <property type="entry name" value="Tudor_3"/>
    <property type="match status" value="1"/>
</dbReference>
<feature type="compositionally biased region" description="Polar residues" evidence="4">
    <location>
        <begin position="725"/>
        <end position="734"/>
    </location>
</feature>
<feature type="region of interest" description="Disordered" evidence="4">
    <location>
        <begin position="1093"/>
        <end position="1132"/>
    </location>
</feature>
<feature type="compositionally biased region" description="Low complexity" evidence="4">
    <location>
        <begin position="1405"/>
        <end position="1416"/>
    </location>
</feature>
<feature type="region of interest" description="Disordered" evidence="4">
    <location>
        <begin position="899"/>
        <end position="941"/>
    </location>
</feature>
<evidence type="ECO:0000256" key="1">
    <source>
        <dbReference type="ARBA" id="ARBA00004123"/>
    </source>
</evidence>
<feature type="region of interest" description="Disordered" evidence="4">
    <location>
        <begin position="167"/>
        <end position="237"/>
    </location>
</feature>
<evidence type="ECO:0000259" key="5">
    <source>
        <dbReference type="PROSITE" id="PS50172"/>
    </source>
</evidence>
<keyword evidence="2" id="KW-0227">DNA damage</keyword>
<comment type="caution">
    <text evidence="6">The sequence shown here is derived from an EMBL/GenBank/DDBJ whole genome shotgun (WGS) entry which is preliminary data.</text>
</comment>
<dbReference type="InterPro" id="IPR047249">
    <property type="entry name" value="BRCT_p53bp1-like_rpt1"/>
</dbReference>
<proteinExistence type="predicted"/>
<feature type="compositionally biased region" description="Acidic residues" evidence="4">
    <location>
        <begin position="363"/>
        <end position="385"/>
    </location>
</feature>
<feature type="compositionally biased region" description="Basic residues" evidence="4">
    <location>
        <begin position="389"/>
        <end position="398"/>
    </location>
</feature>
<dbReference type="InterPro" id="IPR047252">
    <property type="entry name" value="TP53BP1-like"/>
</dbReference>
<feature type="compositionally biased region" description="Polar residues" evidence="4">
    <location>
        <begin position="576"/>
        <end position="595"/>
    </location>
</feature>
<evidence type="ECO:0000313" key="7">
    <source>
        <dbReference type="Proteomes" id="UP001562354"/>
    </source>
</evidence>
<feature type="compositionally biased region" description="Polar residues" evidence="4">
    <location>
        <begin position="834"/>
        <end position="843"/>
    </location>
</feature>
<dbReference type="InterPro" id="IPR036420">
    <property type="entry name" value="BRCT_dom_sf"/>
</dbReference>
<accession>A0ABR3P550</accession>
<evidence type="ECO:0000313" key="6">
    <source>
        <dbReference type="EMBL" id="KAL1297784.1"/>
    </source>
</evidence>
<feature type="compositionally biased region" description="Basic residues" evidence="4">
    <location>
        <begin position="320"/>
        <end position="330"/>
    </location>
</feature>
<reference evidence="6 7" key="1">
    <citation type="submission" date="2024-07" db="EMBL/GenBank/DDBJ databases">
        <title>Draft sequence of the Neodothiora populina.</title>
        <authorList>
            <person name="Drown D.D."/>
            <person name="Schuette U.S."/>
            <person name="Buechlein A.B."/>
            <person name="Rusch D.R."/>
            <person name="Winton L.W."/>
            <person name="Adams G.A."/>
        </authorList>
    </citation>
    <scope>NUCLEOTIDE SEQUENCE [LARGE SCALE GENOMIC DNA]</scope>
    <source>
        <strain evidence="6 7">CPC 39397</strain>
    </source>
</reference>
<dbReference type="InterPro" id="IPR041297">
    <property type="entry name" value="Crb2_Tudor"/>
</dbReference>
<feature type="region of interest" description="Disordered" evidence="4">
    <location>
        <begin position="1186"/>
        <end position="1213"/>
    </location>
</feature>
<name>A0ABR3P550_9PEZI</name>
<organism evidence="6 7">
    <name type="scientific">Neodothiora populina</name>
    <dbReference type="NCBI Taxonomy" id="2781224"/>
    <lineage>
        <taxon>Eukaryota</taxon>
        <taxon>Fungi</taxon>
        <taxon>Dikarya</taxon>
        <taxon>Ascomycota</taxon>
        <taxon>Pezizomycotina</taxon>
        <taxon>Dothideomycetes</taxon>
        <taxon>Dothideomycetidae</taxon>
        <taxon>Dothideales</taxon>
        <taxon>Dothioraceae</taxon>
        <taxon>Neodothiora</taxon>
    </lineage>
</organism>
<sequence length="1488" mass="161519">MASNEDSLESYKIAQLHDRLMQSGDNFSSLELSQQQQQQQHHGLPRPRHSPNTSLPRLKPAESAPAMAMADDLPLPTPTFSQPSRPKSTFAVTPDCDGDTQPMPSQVYKDYARRSMMQSSIQSDIDPPASFNPFTQYTTQPEGTMSDGADLGHVDLLQHWPDTEEAPTYHEISSDQESDSQSNRHGGETQDLLSSVNRPNTIPKTPATAACKRNHRGEPVSAASTRTPGSGISAFGGLGNNATDMSATQIFQATQAASSPMQNHLRSDPVFTRPSPDFRNASSPLADFFESPTVYAPLPHGRATTEPRDVYLSLKESQDKRKHNLSHRSHSIAVQNTSDALLRSSPAPALEDKDRDHHVGNDECQDIEDQDDARDKDEEEEEEDSAQLRHARKQQHARLHNDALRSWDAVTAPGRRAKGSVSRTPTYGKHIPGVIFRRSASREAEAVDTADPLSPDLTSDPADEYDELAQEVRPSQRSSSRLRNGSGSPSRELQASAPHSLDEETNTHVEPDHVDFTVADSQPGRQDGQWHAPALDPSSLHSVVPGSQFPLDSTQVAEDQSIDTSILPEEDPGSKSIPQLESGSASEHISAPQTIQERHSSPPPLPGRHSSPVKAPLITATITTQTSAVLETDPPEREDELGHGSTQANANSTTFETAPTHQTASASGKAMLSQARSSRYDSESPRKAAGILRFADFATDPTPPDALDDADVDVNVLTEEDQSYLSAMNSSASEPVNKRLRIHGGRRKRVSLQQSRSPPPLPTPEPLVPPRITDEPAHVPVLQALPAKTSPIQTEAQATSDTSIQIEEHTPTRSLYEISEFTEPFPQESGRASPATNSISMTPSDPLRAPVRGKLTRLRNKLGTRAESKKTPRVSSTRDFEHEIAETPQARAMIAEAQPDMELSHSQERQSPTNRQSTSGSGDATDSTAAEQTEETGGTTKEAKFPRVFALFKGTGQAYYPATCLGYSTTDRSKLRVRFDDDTTTEILSGVVRRLELRPGDHVKVDLPGLRNKVYVVAGFPDDTHDTSSADQSSKPDIYGHAAVQITAKEKGSFLDGALPSTAAVRLTIPVTRIYLTHTMFVKFKGRDYIPPGDVGRSSRLETPTTEQRAPSTPGSRSRRGNPLTGNSTRSTIAPPLVFHDGIFAGMAFAVSYTENGAEKELVIKLIQQHGGLLVDQGFPELFDMSDLDDSPELETPSVTRHRPSPAPTEEGNTLSVDNLKLSVRAKSLGFVALIADAHSRRAKYIQALALSLPCLSGRWIIDSVAAGSPISWPRYLLPAGQSVFLSNAVRSRTLAPYDIKNADLAETLHNRDHLLRHGRVLLVGSSNKAIKWEARKTYAFLTVALGASSVRKVVDLEAAKYLLQEEEARAHGDQQTTWVYVEGSVADAEQILFGSVSEYKGRWQTTQSGASSGSTGKKRKRGGETMSTAASSFTSSSTSSSHPTTVSGSNAKKGVNNGKMVASKGNIKIVGDEFVVQSLILGSLLEE</sequence>
<evidence type="ECO:0000256" key="3">
    <source>
        <dbReference type="ARBA" id="ARBA00023242"/>
    </source>
</evidence>
<feature type="region of interest" description="Disordered" evidence="4">
    <location>
        <begin position="1405"/>
        <end position="1458"/>
    </location>
</feature>
<feature type="region of interest" description="Disordered" evidence="4">
    <location>
        <begin position="825"/>
        <end position="882"/>
    </location>
</feature>
<dbReference type="PANTHER" id="PTHR15321">
    <property type="entry name" value="TUMOR SUPPRESSOR P53-BINDING PROTEIN 1"/>
    <property type="match status" value="1"/>
</dbReference>
<dbReference type="EMBL" id="JBFMKM010000014">
    <property type="protein sequence ID" value="KAL1297784.1"/>
    <property type="molecule type" value="Genomic_DNA"/>
</dbReference>
<dbReference type="SUPFAM" id="SSF52113">
    <property type="entry name" value="BRCT domain"/>
    <property type="match status" value="1"/>
</dbReference>
<keyword evidence="7" id="KW-1185">Reference proteome</keyword>
<feature type="compositionally biased region" description="Low complexity" evidence="4">
    <location>
        <begin position="1426"/>
        <end position="1450"/>
    </location>
</feature>
<dbReference type="SMART" id="SM00292">
    <property type="entry name" value="BRCT"/>
    <property type="match status" value="1"/>
</dbReference>
<dbReference type="RefSeq" id="XP_069197466.1">
    <property type="nucleotide sequence ID" value="XM_069346259.1"/>
</dbReference>
<feature type="compositionally biased region" description="Basic residues" evidence="4">
    <location>
        <begin position="738"/>
        <end position="750"/>
    </location>
</feature>
<feature type="domain" description="BRCT" evidence="5">
    <location>
        <begin position="1139"/>
        <end position="1278"/>
    </location>
</feature>
<dbReference type="Proteomes" id="UP001562354">
    <property type="component" value="Unassembled WGS sequence"/>
</dbReference>
<comment type="subcellular location">
    <subcellularLocation>
        <location evidence="1">Nucleus</location>
    </subcellularLocation>
</comment>
<feature type="compositionally biased region" description="Low complexity" evidence="4">
    <location>
        <begin position="917"/>
        <end position="940"/>
    </location>
</feature>
<feature type="compositionally biased region" description="Polar residues" evidence="4">
    <location>
        <begin position="1101"/>
        <end position="1116"/>
    </location>
</feature>
<feature type="compositionally biased region" description="Polar residues" evidence="4">
    <location>
        <begin position="255"/>
        <end position="264"/>
    </location>
</feature>
<feature type="region of interest" description="Disordered" evidence="4">
    <location>
        <begin position="318"/>
        <end position="685"/>
    </location>
</feature>
<feature type="compositionally biased region" description="Polar residues" evidence="4">
    <location>
        <begin position="620"/>
        <end position="629"/>
    </location>
</feature>
<dbReference type="Gene3D" id="3.40.50.10190">
    <property type="entry name" value="BRCT domain"/>
    <property type="match status" value="1"/>
</dbReference>